<dbReference type="OrthoDB" id="9992747at2759"/>
<protein>
    <recommendedName>
        <fullName evidence="6">FAD/NAD(P)-binding domain-containing protein</fullName>
    </recommendedName>
</protein>
<proteinExistence type="inferred from homology"/>
<dbReference type="EMBL" id="KI545866">
    <property type="protein sequence ID" value="EST06928.1"/>
    <property type="molecule type" value="Genomic_DNA"/>
</dbReference>
<keyword evidence="5" id="KW-0520">NAD</keyword>
<dbReference type="OMA" id="WHLIDIA"/>
<dbReference type="Gene3D" id="3.50.50.100">
    <property type="match status" value="1"/>
</dbReference>
<feature type="domain" description="FAD/NAD(P)-binding" evidence="6">
    <location>
        <begin position="15"/>
        <end position="342"/>
    </location>
</feature>
<evidence type="ECO:0000313" key="8">
    <source>
        <dbReference type="Proteomes" id="UP000019377"/>
    </source>
</evidence>
<dbReference type="Pfam" id="PF07992">
    <property type="entry name" value="Pyr_redox_2"/>
    <property type="match status" value="1"/>
</dbReference>
<keyword evidence="8" id="KW-1185">Reference proteome</keyword>
<dbReference type="InterPro" id="IPR036188">
    <property type="entry name" value="FAD/NAD-bd_sf"/>
</dbReference>
<organism evidence="7 8">
    <name type="scientific">Kalmanozyma brasiliensis (strain GHG001)</name>
    <name type="common">Yeast</name>
    <name type="synonym">Pseudozyma brasiliensis</name>
    <dbReference type="NCBI Taxonomy" id="1365824"/>
    <lineage>
        <taxon>Eukaryota</taxon>
        <taxon>Fungi</taxon>
        <taxon>Dikarya</taxon>
        <taxon>Basidiomycota</taxon>
        <taxon>Ustilaginomycotina</taxon>
        <taxon>Ustilaginomycetes</taxon>
        <taxon>Ustilaginales</taxon>
        <taxon>Ustilaginaceae</taxon>
        <taxon>Kalmanozyma</taxon>
    </lineage>
</organism>
<evidence type="ECO:0000256" key="3">
    <source>
        <dbReference type="ARBA" id="ARBA00022827"/>
    </source>
</evidence>
<dbReference type="PANTHER" id="PTHR43706:SF17">
    <property type="entry name" value="NADH DEHYDROGENASE (EUROFUNG)"/>
    <property type="match status" value="1"/>
</dbReference>
<dbReference type="GO" id="GO:0005739">
    <property type="term" value="C:mitochondrion"/>
    <property type="evidence" value="ECO:0007669"/>
    <property type="project" value="TreeGrafter"/>
</dbReference>
<keyword evidence="4" id="KW-0560">Oxidoreductase</keyword>
<gene>
    <name evidence="7" type="ORF">PSEUBRA_SCAF23g05160</name>
</gene>
<dbReference type="RefSeq" id="XP_016291917.1">
    <property type="nucleotide sequence ID" value="XM_016436654.1"/>
</dbReference>
<dbReference type="Proteomes" id="UP000019377">
    <property type="component" value="Unassembled WGS sequence"/>
</dbReference>
<reference evidence="8" key="1">
    <citation type="journal article" date="2013" name="Genome Announc.">
        <title>Draft genome sequence of Pseudozyma brasiliensis sp. nov. strain GHG001, a high producer of endo-1,4-xylanase isolated from an insect pest of sugarcane.</title>
        <authorList>
            <person name="Oliveira J.V.D.C."/>
            <person name="dos Santos R.A.C."/>
            <person name="Borges T.A."/>
            <person name="Riano-Pachon D.M."/>
            <person name="Goldman G.H."/>
        </authorList>
    </citation>
    <scope>NUCLEOTIDE SEQUENCE [LARGE SCALE GENOMIC DNA]</scope>
    <source>
        <strain evidence="8">GHG001</strain>
    </source>
</reference>
<evidence type="ECO:0000256" key="4">
    <source>
        <dbReference type="ARBA" id="ARBA00023002"/>
    </source>
</evidence>
<name>V5EUR7_KALBG</name>
<accession>V5EUR7</accession>
<dbReference type="InterPro" id="IPR023753">
    <property type="entry name" value="FAD/NAD-binding_dom"/>
</dbReference>
<dbReference type="InterPro" id="IPR045024">
    <property type="entry name" value="NDH-2"/>
</dbReference>
<dbReference type="SUPFAM" id="SSF51905">
    <property type="entry name" value="FAD/NAD(P)-binding domain"/>
    <property type="match status" value="2"/>
</dbReference>
<dbReference type="PANTHER" id="PTHR43706">
    <property type="entry name" value="NADH DEHYDROGENASE"/>
    <property type="match status" value="1"/>
</dbReference>
<evidence type="ECO:0000256" key="5">
    <source>
        <dbReference type="ARBA" id="ARBA00023027"/>
    </source>
</evidence>
<dbReference type="STRING" id="1365824.V5EUR7"/>
<dbReference type="eggNOG" id="KOG2495">
    <property type="taxonomic scope" value="Eukaryota"/>
</dbReference>
<dbReference type="GO" id="GO:0003954">
    <property type="term" value="F:NADH dehydrogenase activity"/>
    <property type="evidence" value="ECO:0007669"/>
    <property type="project" value="InterPro"/>
</dbReference>
<keyword evidence="2" id="KW-0285">Flavoprotein</keyword>
<evidence type="ECO:0000313" key="7">
    <source>
        <dbReference type="EMBL" id="EST06928.1"/>
    </source>
</evidence>
<dbReference type="GeneID" id="27419297"/>
<comment type="similarity">
    <text evidence="1">Belongs to the NADH dehydrogenase family.</text>
</comment>
<evidence type="ECO:0000256" key="1">
    <source>
        <dbReference type="ARBA" id="ARBA00005272"/>
    </source>
</evidence>
<dbReference type="AlphaFoldDB" id="V5EUR7"/>
<evidence type="ECO:0000259" key="6">
    <source>
        <dbReference type="Pfam" id="PF07992"/>
    </source>
</evidence>
<evidence type="ECO:0000256" key="2">
    <source>
        <dbReference type="ARBA" id="ARBA00022630"/>
    </source>
</evidence>
<keyword evidence="3" id="KW-0274">FAD</keyword>
<dbReference type="HOGENOM" id="CLU_021377_1_2_1"/>
<sequence>MNTAAFGTDSDSLIHLVIVGSGWAGYTLSAELDYSKYKVTVISPDPITTYTPLLASALCGLFGFKVAEEPVRRRSRPVSLYQAVVDSVDFGSKTVHCTSKINSFEPERIEVSYDQIVLCQGCKGNDFGIPGVGEHSFAVRNTKDASALRNKISDILEKANLPTTTPERRRELLHFAIVGGGPTGVELAAELFDTMHQDIAKMFPHLEEYFNIAIYDVASNILSNFEEDLSTYALESFRRRGVKVHTSTHITEVRDGSMTTKEKGEIKFGILIWATGNANVPLTEKLNCRKSKEGLVRLLTDDQLRLHYTNGRIIRDAFAIGDAADIESLSLPTTAEVAVQKAKWLAKNLSANGEGTPFKFHEKRMVAYLGASAGVWQNDKVKLRGRLAWLSWRSTSLSWTHDWRKKILILVNWTLNYFYGKEIARI</sequence>
<dbReference type="PRINTS" id="PR00368">
    <property type="entry name" value="FADPNR"/>
</dbReference>